<reference evidence="3" key="1">
    <citation type="submission" date="2017-02" db="UniProtKB">
        <authorList>
            <consortium name="WormBaseParasite"/>
        </authorList>
    </citation>
    <scope>IDENTIFICATION</scope>
</reference>
<evidence type="ECO:0000313" key="3">
    <source>
        <dbReference type="WBParaSite" id="EEL_0000923601-mRNA-1"/>
    </source>
</evidence>
<feature type="transmembrane region" description="Helical" evidence="1">
    <location>
        <begin position="36"/>
        <end position="57"/>
    </location>
</feature>
<accession>A0A0R3S3A4</accession>
<dbReference type="Proteomes" id="UP000050640">
    <property type="component" value="Unplaced"/>
</dbReference>
<proteinExistence type="predicted"/>
<organism evidence="2 3">
    <name type="scientific">Elaeophora elaphi</name>
    <dbReference type="NCBI Taxonomy" id="1147741"/>
    <lineage>
        <taxon>Eukaryota</taxon>
        <taxon>Metazoa</taxon>
        <taxon>Ecdysozoa</taxon>
        <taxon>Nematoda</taxon>
        <taxon>Chromadorea</taxon>
        <taxon>Rhabditida</taxon>
        <taxon>Spirurina</taxon>
        <taxon>Spiruromorpha</taxon>
        <taxon>Filarioidea</taxon>
        <taxon>Onchocercidae</taxon>
        <taxon>Elaeophora</taxon>
    </lineage>
</organism>
<dbReference type="AlphaFoldDB" id="A0A0R3S3A4"/>
<evidence type="ECO:0000313" key="2">
    <source>
        <dbReference type="Proteomes" id="UP000050640"/>
    </source>
</evidence>
<sequence>MKNVWVGYVVPGGDDIADIGEATASRRRGGRRRRWVICRCCSTVPGAAPSVLVPFLACQSQKILGINAKLSVLHTFPTTTLFCSFLGLHLLCVCMCMCVCECVYVLM</sequence>
<protein>
    <submittedName>
        <fullName evidence="3">Secreted protein</fullName>
    </submittedName>
</protein>
<keyword evidence="1" id="KW-1133">Transmembrane helix</keyword>
<feature type="transmembrane region" description="Helical" evidence="1">
    <location>
        <begin position="77"/>
        <end position="106"/>
    </location>
</feature>
<evidence type="ECO:0000256" key="1">
    <source>
        <dbReference type="SAM" id="Phobius"/>
    </source>
</evidence>
<keyword evidence="1" id="KW-0472">Membrane</keyword>
<name>A0A0R3S3A4_9BILA</name>
<keyword evidence="1" id="KW-0812">Transmembrane</keyword>
<dbReference type="WBParaSite" id="EEL_0000923601-mRNA-1">
    <property type="protein sequence ID" value="EEL_0000923601-mRNA-1"/>
    <property type="gene ID" value="EEL_0000923601"/>
</dbReference>
<keyword evidence="2" id="KW-1185">Reference proteome</keyword>